<dbReference type="AlphaFoldDB" id="A0A540VF09"/>
<dbReference type="FunCoup" id="A0A540VF09">
    <property type="interactions" value="23"/>
</dbReference>
<dbReference type="PANTHER" id="PTHR12526">
    <property type="entry name" value="GLYCOSYLTRANSFERASE"/>
    <property type="match status" value="1"/>
</dbReference>
<dbReference type="Pfam" id="PF00534">
    <property type="entry name" value="Glycos_transf_1"/>
    <property type="match status" value="1"/>
</dbReference>
<dbReference type="Gene3D" id="3.40.50.2000">
    <property type="entry name" value="Glycogen Phosphorylase B"/>
    <property type="match status" value="2"/>
</dbReference>
<dbReference type="Pfam" id="PF13579">
    <property type="entry name" value="Glyco_trans_4_4"/>
    <property type="match status" value="1"/>
</dbReference>
<accession>A0A540VF09</accession>
<gene>
    <name evidence="3" type="ORF">FKZ61_15750</name>
</gene>
<proteinExistence type="predicted"/>
<keyword evidence="4" id="KW-1185">Reference proteome</keyword>
<dbReference type="InParanoid" id="A0A540VF09"/>
<dbReference type="OrthoDB" id="9806653at2"/>
<dbReference type="InterPro" id="IPR028098">
    <property type="entry name" value="Glyco_trans_4-like_N"/>
</dbReference>
<dbReference type="PANTHER" id="PTHR12526:SF636">
    <property type="entry name" value="BLL3647 PROTEIN"/>
    <property type="match status" value="1"/>
</dbReference>
<comment type="caution">
    <text evidence="3">The sequence shown here is derived from an EMBL/GenBank/DDBJ whole genome shotgun (WGS) entry which is preliminary data.</text>
</comment>
<feature type="domain" description="Glycosyltransferase subfamily 4-like N-terminal" evidence="2">
    <location>
        <begin position="44"/>
        <end position="221"/>
    </location>
</feature>
<dbReference type="InterPro" id="IPR001296">
    <property type="entry name" value="Glyco_trans_1"/>
</dbReference>
<evidence type="ECO:0000313" key="4">
    <source>
        <dbReference type="Proteomes" id="UP000317371"/>
    </source>
</evidence>
<name>A0A540VF09_9CHLR</name>
<dbReference type="EMBL" id="VIGC01000021">
    <property type="protein sequence ID" value="TQE94713.1"/>
    <property type="molecule type" value="Genomic_DNA"/>
</dbReference>
<dbReference type="Proteomes" id="UP000317371">
    <property type="component" value="Unassembled WGS sequence"/>
</dbReference>
<evidence type="ECO:0000313" key="3">
    <source>
        <dbReference type="EMBL" id="TQE94713.1"/>
    </source>
</evidence>
<sequence length="439" mass="48224">MRIVSSVIPLKHKKFMKDNHTSAPIQPLKICFITSSYPVDANDGSARFIHSMAQALVDRGHHVDVVLPYQARLKKWPDKVRLFPFHYIWPASLAIMGYAQATHSDKKLRRLAYALAPGFAMQQIRTLLQLHRKFRYDVLHGHWVIPNGVTAAWVSKHIKRPLLISLHGSDIFFATKHPLLKRAAQYAFARASAVTACSPSLYNGALALGAQVERMHLLPYGVDAERFHVVTAEERAIVRQQLGIASSQIVVSFIGRLVEKKGGEYLIKALPLVRSCLPDILCLIGGTGPEYSRLCGLVERYGLRDSVRFLGNLEWNQVATLLKATDIFVAPSIHDTEGNVDGLPNTILEAMASGCSIVATNLPGISLAISDGIHGRLVAERNHEALARAIIQLGHDGGLRATLGANARYRAIQKFSWNVVAAKLATFYAGALAESGISI</sequence>
<organism evidence="3 4">
    <name type="scientific">Litorilinea aerophila</name>
    <dbReference type="NCBI Taxonomy" id="1204385"/>
    <lineage>
        <taxon>Bacteria</taxon>
        <taxon>Bacillati</taxon>
        <taxon>Chloroflexota</taxon>
        <taxon>Caldilineae</taxon>
        <taxon>Caldilineales</taxon>
        <taxon>Caldilineaceae</taxon>
        <taxon>Litorilinea</taxon>
    </lineage>
</organism>
<reference evidence="3 4" key="1">
    <citation type="submission" date="2019-06" db="EMBL/GenBank/DDBJ databases">
        <title>Genome sequence of Litorilinea aerophila BAA-2444.</title>
        <authorList>
            <person name="Maclea K.S."/>
            <person name="Maurais E.G."/>
            <person name="Iannazzi L.C."/>
        </authorList>
    </citation>
    <scope>NUCLEOTIDE SEQUENCE [LARGE SCALE GENOMIC DNA]</scope>
    <source>
        <strain evidence="3 4">ATCC BAA-2444</strain>
    </source>
</reference>
<feature type="domain" description="Glycosyl transferase family 1" evidence="1">
    <location>
        <begin position="237"/>
        <end position="408"/>
    </location>
</feature>
<dbReference type="SUPFAM" id="SSF53756">
    <property type="entry name" value="UDP-Glycosyltransferase/glycogen phosphorylase"/>
    <property type="match status" value="1"/>
</dbReference>
<keyword evidence="3" id="KW-0808">Transferase</keyword>
<protein>
    <submittedName>
        <fullName evidence="3">Glycosyltransferase family 4 protein</fullName>
    </submittedName>
</protein>
<evidence type="ECO:0000259" key="1">
    <source>
        <dbReference type="Pfam" id="PF00534"/>
    </source>
</evidence>
<dbReference type="GO" id="GO:0016757">
    <property type="term" value="F:glycosyltransferase activity"/>
    <property type="evidence" value="ECO:0007669"/>
    <property type="project" value="InterPro"/>
</dbReference>
<evidence type="ECO:0000259" key="2">
    <source>
        <dbReference type="Pfam" id="PF13579"/>
    </source>
</evidence>